<protein>
    <submittedName>
        <fullName evidence="4">Alkaline phosphatase</fullName>
    </submittedName>
</protein>
<dbReference type="InterPro" id="IPR018946">
    <property type="entry name" value="PhoD-like_MPP"/>
</dbReference>
<dbReference type="InterPro" id="IPR038607">
    <property type="entry name" value="PhoD-like_sf"/>
</dbReference>
<dbReference type="Gene3D" id="2.60.40.380">
    <property type="entry name" value="Purple acid phosphatase-like, N-terminal"/>
    <property type="match status" value="1"/>
</dbReference>
<evidence type="ECO:0000313" key="4">
    <source>
        <dbReference type="EMBL" id="PHQ25267.1"/>
    </source>
</evidence>
<gene>
    <name evidence="4" type="ORF">CLH62_13075</name>
</gene>
<dbReference type="Proteomes" id="UP000229044">
    <property type="component" value="Unassembled WGS sequence"/>
</dbReference>
<keyword evidence="5" id="KW-1185">Reference proteome</keyword>
<evidence type="ECO:0000313" key="5">
    <source>
        <dbReference type="Proteomes" id="UP000229044"/>
    </source>
</evidence>
<dbReference type="Pfam" id="PF09423">
    <property type="entry name" value="PhoD"/>
    <property type="match status" value="1"/>
</dbReference>
<accession>A0A2G1VEQ8</accession>
<dbReference type="PANTHER" id="PTHR43606:SF2">
    <property type="entry name" value="ALKALINE PHOSPHATASE FAMILY PROTEIN (AFU_ORTHOLOGUE AFUA_5G03860)"/>
    <property type="match status" value="1"/>
</dbReference>
<sequence length="581" mass="64188">MKRLTRRDFLKASAMGMGAVVISTGLAGCVLDSSDERTISFTHGVASGDPLADGVVLWTRAVPEKGQDRPVGVAWEVATDEAFEYLVHSGTAEAAKAHDFTVKVDVRGLAPGQTYYYRFKTTDSGSPVGMTRTLPEGSVESVRLAVVSCSNYPAGYFNVYREVSKQSDLDAVVHLGDYIYEYSSESSSYAAGDAAALGRTFPENNNLELIELADYRRRYAIYRADEDLQFLHARVPFIVVWDDHEVANDTWKEGAENHDDGEGDFAERKLSALKAYFEWMPIRPVIEGSDEAIFRTFRFGNLVDLHMLDTRIIGRDQQLDYMDYFTGEGLDAARFTADVGSQNRTLLGAEQLLWLQASLNYSSATWQVLGQQVLMGRMNLPAELLVAIATEQFEGLPANLAELAQLKARALQGDPSLTATELARITTVAPYNLDAWDGYQYEREVVLGTVKALDKNLVVLAGDTHNAWANNLKDRNGDQIGVEFATSSVTSPGLEEYLGIPNEMIQGAEQAIGLLVDDLDYLNVNQRGYMVVSFTPEEARADWYFVDTIKSRGYQIDASRTSSRRVLPGQGNRTVENVATG</sequence>
<dbReference type="EMBL" id="NTFI01000003">
    <property type="protein sequence ID" value="PHQ25267.1"/>
    <property type="molecule type" value="Genomic_DNA"/>
</dbReference>
<reference evidence="4 5" key="1">
    <citation type="submission" date="2017-09" db="EMBL/GenBank/DDBJ databases">
        <title>The draft genome sequences of Marinobacter guineae M3B.</title>
        <authorList>
            <person name="Cao J."/>
        </authorList>
    </citation>
    <scope>NUCLEOTIDE SEQUENCE [LARGE SCALE GENOMIC DNA]</scope>
    <source>
        <strain evidence="4 5">M3B</strain>
    </source>
</reference>
<dbReference type="Gene3D" id="3.60.21.70">
    <property type="entry name" value="PhoD-like phosphatase"/>
    <property type="match status" value="1"/>
</dbReference>
<dbReference type="InterPro" id="IPR052900">
    <property type="entry name" value="Phospholipid_Metab_Enz"/>
</dbReference>
<comment type="caution">
    <text evidence="4">The sequence shown here is derived from an EMBL/GenBank/DDBJ whole genome shotgun (WGS) entry which is preliminary data.</text>
</comment>
<evidence type="ECO:0000256" key="1">
    <source>
        <dbReference type="ARBA" id="ARBA00022729"/>
    </source>
</evidence>
<dbReference type="RefSeq" id="WP_099618576.1">
    <property type="nucleotide sequence ID" value="NZ_KZ319340.1"/>
</dbReference>
<dbReference type="OrthoDB" id="327733at2"/>
<dbReference type="AlphaFoldDB" id="A0A2G1VEQ8"/>
<keyword evidence="1" id="KW-0732">Signal</keyword>
<dbReference type="PROSITE" id="PS51318">
    <property type="entry name" value="TAT"/>
    <property type="match status" value="1"/>
</dbReference>
<dbReference type="PANTHER" id="PTHR43606">
    <property type="entry name" value="PHOSPHATASE, PUTATIVE (AFU_ORTHOLOGUE AFUA_6G08710)-RELATED"/>
    <property type="match status" value="1"/>
</dbReference>
<feature type="domain" description="PhoD-like phosphatase metallophosphatase" evidence="2">
    <location>
        <begin position="144"/>
        <end position="543"/>
    </location>
</feature>
<dbReference type="InterPro" id="IPR019546">
    <property type="entry name" value="TAT_signal_bac_arc"/>
</dbReference>
<dbReference type="SUPFAM" id="SSF56300">
    <property type="entry name" value="Metallo-dependent phosphatases"/>
    <property type="match status" value="1"/>
</dbReference>
<dbReference type="Pfam" id="PF16655">
    <property type="entry name" value="PhoD_N"/>
    <property type="match status" value="1"/>
</dbReference>
<dbReference type="InterPro" id="IPR032093">
    <property type="entry name" value="PhoD_N"/>
</dbReference>
<proteinExistence type="predicted"/>
<evidence type="ECO:0000259" key="2">
    <source>
        <dbReference type="Pfam" id="PF09423"/>
    </source>
</evidence>
<dbReference type="NCBIfam" id="TIGR01409">
    <property type="entry name" value="TAT_signal_seq"/>
    <property type="match status" value="1"/>
</dbReference>
<feature type="domain" description="Phospholipase D N-terminal" evidence="3">
    <location>
        <begin position="43"/>
        <end position="133"/>
    </location>
</feature>
<name>A0A2G1VEQ8_9GAMM</name>
<dbReference type="CDD" id="cd07389">
    <property type="entry name" value="MPP_PhoD"/>
    <property type="match status" value="1"/>
</dbReference>
<dbReference type="InterPro" id="IPR029052">
    <property type="entry name" value="Metallo-depent_PP-like"/>
</dbReference>
<dbReference type="InterPro" id="IPR006311">
    <property type="entry name" value="TAT_signal"/>
</dbReference>
<evidence type="ECO:0000259" key="3">
    <source>
        <dbReference type="Pfam" id="PF16655"/>
    </source>
</evidence>
<dbReference type="PROSITE" id="PS51257">
    <property type="entry name" value="PROKAR_LIPOPROTEIN"/>
    <property type="match status" value="1"/>
</dbReference>
<organism evidence="4 5">
    <name type="scientific">Marinobacter guineae</name>
    <dbReference type="NCBI Taxonomy" id="432303"/>
    <lineage>
        <taxon>Bacteria</taxon>
        <taxon>Pseudomonadati</taxon>
        <taxon>Pseudomonadota</taxon>
        <taxon>Gammaproteobacteria</taxon>
        <taxon>Pseudomonadales</taxon>
        <taxon>Marinobacteraceae</taxon>
        <taxon>Marinobacter</taxon>
    </lineage>
</organism>